<keyword evidence="2 9" id="KW-1003">Cell membrane</keyword>
<dbReference type="PANTHER" id="PTHR33695:SF1">
    <property type="entry name" value="LIPOPROTEIN SIGNAL PEPTIDASE"/>
    <property type="match status" value="1"/>
</dbReference>
<keyword evidence="7 9" id="KW-1133">Transmembrane helix</keyword>
<keyword evidence="12" id="KW-1185">Reference proteome</keyword>
<keyword evidence="11" id="KW-0449">Lipoprotein</keyword>
<dbReference type="GO" id="GO:0005886">
    <property type="term" value="C:plasma membrane"/>
    <property type="evidence" value="ECO:0007669"/>
    <property type="project" value="UniProtKB-SubCell"/>
</dbReference>
<evidence type="ECO:0000256" key="1">
    <source>
        <dbReference type="ARBA" id="ARBA00006139"/>
    </source>
</evidence>
<keyword evidence="8 9" id="KW-0472">Membrane</keyword>
<evidence type="ECO:0000313" key="11">
    <source>
        <dbReference type="EMBL" id="RTE03942.1"/>
    </source>
</evidence>
<dbReference type="EC" id="3.4.23.36" evidence="9"/>
<evidence type="ECO:0000256" key="7">
    <source>
        <dbReference type="ARBA" id="ARBA00022989"/>
    </source>
</evidence>
<dbReference type="GO" id="GO:0004190">
    <property type="term" value="F:aspartic-type endopeptidase activity"/>
    <property type="evidence" value="ECO:0007669"/>
    <property type="project" value="UniProtKB-UniRule"/>
</dbReference>
<comment type="caution">
    <text evidence="11">The sequence shown here is derived from an EMBL/GenBank/DDBJ whole genome shotgun (WGS) entry which is preliminary data.</text>
</comment>
<dbReference type="NCBIfam" id="TIGR00077">
    <property type="entry name" value="lspA"/>
    <property type="match status" value="1"/>
</dbReference>
<proteinExistence type="inferred from homology"/>
<evidence type="ECO:0000256" key="5">
    <source>
        <dbReference type="ARBA" id="ARBA00022750"/>
    </source>
</evidence>
<dbReference type="EMBL" id="RXHU01000099">
    <property type="protein sequence ID" value="RTE03942.1"/>
    <property type="molecule type" value="Genomic_DNA"/>
</dbReference>
<dbReference type="Proteomes" id="UP000276128">
    <property type="component" value="Unassembled WGS sequence"/>
</dbReference>
<comment type="pathway">
    <text evidence="9">Protein modification; lipoprotein biosynthesis (signal peptide cleavage).</text>
</comment>
<evidence type="ECO:0000256" key="9">
    <source>
        <dbReference type="HAMAP-Rule" id="MF_00161"/>
    </source>
</evidence>
<dbReference type="OrthoDB" id="9810259at2"/>
<accession>A0A430J5X5</accession>
<dbReference type="HAMAP" id="MF_00161">
    <property type="entry name" value="LspA"/>
    <property type="match status" value="1"/>
</dbReference>
<dbReference type="InterPro" id="IPR001872">
    <property type="entry name" value="Peptidase_A8"/>
</dbReference>
<sequence>MKKAYLYALYAVIVLVLDQITKWIIVKEIPIGEERPVIGDFFMITSHRNKGAAFGILQNQRWFFIVITILIVAGIIWYITKTIREGKVLLSFALSLLLGGAIGNFVNRALFGEVVDFLQVTFDFTLFGKAIYYEYPIFNIADSAIVVGVILIFIDSLLAARKEKKGASNEHKPDLT</sequence>
<evidence type="ECO:0000256" key="10">
    <source>
        <dbReference type="RuleBase" id="RU004181"/>
    </source>
</evidence>
<feature type="transmembrane region" description="Helical" evidence="9">
    <location>
        <begin position="7"/>
        <end position="26"/>
    </location>
</feature>
<dbReference type="PRINTS" id="PR00781">
    <property type="entry name" value="LIPOSIGPTASE"/>
</dbReference>
<dbReference type="AlphaFoldDB" id="A0A430J5X5"/>
<reference evidence="11 12" key="1">
    <citation type="submission" date="2018-12" db="EMBL/GenBank/DDBJ databases">
        <title>Bacillus ochoae sp. nov., Paenibacillus whitsoniae sp. nov., Paenibacillus spiritus sp. nov. Isolated from the Mars Exploration Rover during spacecraft assembly.</title>
        <authorList>
            <person name="Seuylemezian A."/>
            <person name="Vaishampayan P."/>
        </authorList>
    </citation>
    <scope>NUCLEOTIDE SEQUENCE [LARGE SCALE GENOMIC DNA]</scope>
    <source>
        <strain evidence="11 12">MER 54</strain>
    </source>
</reference>
<keyword evidence="6 9" id="KW-0378">Hydrolase</keyword>
<dbReference type="Pfam" id="PF01252">
    <property type="entry name" value="Peptidase_A8"/>
    <property type="match status" value="1"/>
</dbReference>
<dbReference type="RefSeq" id="WP_126144422.1">
    <property type="nucleotide sequence ID" value="NZ_RXHU01000099.1"/>
</dbReference>
<dbReference type="GO" id="GO:0006508">
    <property type="term" value="P:proteolysis"/>
    <property type="evidence" value="ECO:0007669"/>
    <property type="project" value="UniProtKB-KW"/>
</dbReference>
<comment type="similarity">
    <text evidence="1 9 10">Belongs to the peptidase A8 family.</text>
</comment>
<evidence type="ECO:0000256" key="8">
    <source>
        <dbReference type="ARBA" id="ARBA00023136"/>
    </source>
</evidence>
<dbReference type="PANTHER" id="PTHR33695">
    <property type="entry name" value="LIPOPROTEIN SIGNAL PEPTIDASE"/>
    <property type="match status" value="1"/>
</dbReference>
<evidence type="ECO:0000256" key="3">
    <source>
        <dbReference type="ARBA" id="ARBA00022670"/>
    </source>
</evidence>
<dbReference type="UniPathway" id="UPA00665"/>
<evidence type="ECO:0000313" key="12">
    <source>
        <dbReference type="Proteomes" id="UP000276128"/>
    </source>
</evidence>
<organism evidence="11 12">
    <name type="scientific">Paenibacillus whitsoniae</name>
    <dbReference type="NCBI Taxonomy" id="2496558"/>
    <lineage>
        <taxon>Bacteria</taxon>
        <taxon>Bacillati</taxon>
        <taxon>Bacillota</taxon>
        <taxon>Bacilli</taxon>
        <taxon>Bacillales</taxon>
        <taxon>Paenibacillaceae</taxon>
        <taxon>Paenibacillus</taxon>
    </lineage>
</organism>
<feature type="transmembrane region" description="Helical" evidence="9">
    <location>
        <begin position="131"/>
        <end position="154"/>
    </location>
</feature>
<comment type="subcellular location">
    <subcellularLocation>
        <location evidence="9">Cell membrane</location>
        <topology evidence="9">Multi-pass membrane protein</topology>
    </subcellularLocation>
</comment>
<evidence type="ECO:0000256" key="4">
    <source>
        <dbReference type="ARBA" id="ARBA00022692"/>
    </source>
</evidence>
<name>A0A430J5X5_9BACL</name>
<keyword evidence="3 9" id="KW-0645">Protease</keyword>
<keyword evidence="5 9" id="KW-0064">Aspartyl protease</keyword>
<feature type="active site" evidence="9">
    <location>
        <position position="142"/>
    </location>
</feature>
<evidence type="ECO:0000256" key="2">
    <source>
        <dbReference type="ARBA" id="ARBA00022475"/>
    </source>
</evidence>
<comment type="catalytic activity">
    <reaction evidence="9">
        <text>Release of signal peptides from bacterial membrane prolipoproteins. Hydrolyzes -Xaa-Yaa-Zaa-|-(S,diacylglyceryl)Cys-, in which Xaa is hydrophobic (preferably Leu), and Yaa (Ala or Ser) and Zaa (Gly or Ala) have small, neutral side chains.</text>
        <dbReference type="EC" id="3.4.23.36"/>
    </reaction>
</comment>
<evidence type="ECO:0000256" key="6">
    <source>
        <dbReference type="ARBA" id="ARBA00022801"/>
    </source>
</evidence>
<comment type="function">
    <text evidence="9">This protein specifically catalyzes the removal of signal peptides from prolipoproteins.</text>
</comment>
<feature type="transmembrane region" description="Helical" evidence="9">
    <location>
        <begin position="92"/>
        <end position="111"/>
    </location>
</feature>
<gene>
    <name evidence="9" type="primary">lspA</name>
    <name evidence="11" type="ORF">EJQ19_27450</name>
</gene>
<keyword evidence="4 9" id="KW-0812">Transmembrane</keyword>
<feature type="active site" evidence="9">
    <location>
        <position position="116"/>
    </location>
</feature>
<protein>
    <recommendedName>
        <fullName evidence="9">Lipoprotein signal peptidase</fullName>
        <ecNumber evidence="9">3.4.23.36</ecNumber>
    </recommendedName>
    <alternativeName>
        <fullName evidence="9">Prolipoprotein signal peptidase</fullName>
    </alternativeName>
    <alternativeName>
        <fullName evidence="9">Signal peptidase II</fullName>
        <shortName evidence="9">SPase II</shortName>
    </alternativeName>
</protein>
<feature type="transmembrane region" description="Helical" evidence="9">
    <location>
        <begin position="62"/>
        <end position="80"/>
    </location>
</feature>